<reference evidence="4" key="1">
    <citation type="journal article" date="2019" name="Int. J. Syst. Evol. Microbiol.">
        <title>The Global Catalogue of Microorganisms (GCM) 10K type strain sequencing project: providing services to taxonomists for standard genome sequencing and annotation.</title>
        <authorList>
            <consortium name="The Broad Institute Genomics Platform"/>
            <consortium name="The Broad Institute Genome Sequencing Center for Infectious Disease"/>
            <person name="Wu L."/>
            <person name="Ma J."/>
        </authorList>
    </citation>
    <scope>NUCLEOTIDE SEQUENCE [LARGE SCALE GENOMIC DNA]</scope>
    <source>
        <strain evidence="4">JCM 15421</strain>
    </source>
</reference>
<dbReference type="InterPro" id="IPR001434">
    <property type="entry name" value="OmcB-like_DUF11"/>
</dbReference>
<keyword evidence="4" id="KW-1185">Reference proteome</keyword>
<dbReference type="InterPro" id="IPR036116">
    <property type="entry name" value="FN3_sf"/>
</dbReference>
<proteinExistence type="predicted"/>
<gene>
    <name evidence="3" type="ORF">GCM10009105_23280</name>
</gene>
<feature type="chain" id="PRO_5045116524" description="DUF11 domain-containing protein" evidence="1">
    <location>
        <begin position="17"/>
        <end position="1137"/>
    </location>
</feature>
<protein>
    <recommendedName>
        <fullName evidence="2">DUF11 domain-containing protein</fullName>
    </recommendedName>
</protein>
<evidence type="ECO:0000256" key="1">
    <source>
        <dbReference type="SAM" id="SignalP"/>
    </source>
</evidence>
<dbReference type="Pfam" id="PF01345">
    <property type="entry name" value="DUF11"/>
    <property type="match status" value="1"/>
</dbReference>
<keyword evidence="1" id="KW-0732">Signal</keyword>
<accession>A0ABP3TSE7</accession>
<dbReference type="Proteomes" id="UP001501523">
    <property type="component" value="Unassembled WGS sequence"/>
</dbReference>
<evidence type="ECO:0000313" key="4">
    <source>
        <dbReference type="Proteomes" id="UP001501523"/>
    </source>
</evidence>
<dbReference type="Gene3D" id="2.60.40.10">
    <property type="entry name" value="Immunoglobulins"/>
    <property type="match status" value="1"/>
</dbReference>
<evidence type="ECO:0000313" key="3">
    <source>
        <dbReference type="EMBL" id="GAA0716667.1"/>
    </source>
</evidence>
<dbReference type="SUPFAM" id="SSF49265">
    <property type="entry name" value="Fibronectin type III"/>
    <property type="match status" value="1"/>
</dbReference>
<dbReference type="Gene3D" id="2.60.120.260">
    <property type="entry name" value="Galactose-binding domain-like"/>
    <property type="match status" value="1"/>
</dbReference>
<feature type="signal peptide" evidence="1">
    <location>
        <begin position="1"/>
        <end position="16"/>
    </location>
</feature>
<comment type="caution">
    <text evidence="3">The sequence shown here is derived from an EMBL/GenBank/DDBJ whole genome shotgun (WGS) entry which is preliminary data.</text>
</comment>
<dbReference type="EMBL" id="BAAAEU010000010">
    <property type="protein sequence ID" value="GAA0716667.1"/>
    <property type="molecule type" value="Genomic_DNA"/>
</dbReference>
<sequence>MVCTLLAALLAGPALAQAPAHDSGNPVQSGTSYQNDTSLPLYYLPAWNGPKADEREAAENPRIPNHHVDSVDPVVQNTHAPSRQMPLPITTFDGIDATGSGCGCAPPDTDGQVGETQYVQMVNASYQIFDKATGASLAGPTHISALWAGFGGVCETGGAGDPVVLYDQLAKRWVISQFAGASGQPITDECIAVSSTSDATGTYHRYGFHLGSNFFDYPHLGVWPDGYYMAMNVFNAAGNTYLGPQPFAFDRTAMLKGNPATFVSTGIISANDSPILPANLDGQMLPALGAAEPFVEFPGDTIPVYKVFHFHADFATPSNTTFTVAGSPAAAAFTAACTSSRSCVPQQGVGDGLDGIGDRLMFRLAYRNFVDHEALVGNYTVSANSVAGVRWFELRNATTGAPTVFQEGTYQPDNTWRWMGSAAMDTMGNIAIGYSASSATLHPQLRYAGRLAGDPPGVLSQAEAHLFDGTGSQSGSGNRWGDYSDLTVDPVDDCTFWYTGEYVDSTGSWKTRIGSFKFPNCSLTPGFTLSATPAAISVCAGTPATFTVNVGSTAGYNGAVTLVASGNPAPSTTTLMPPVVSTLPGSSSLTIGNTAGVAAGLYPITVSGTAIGAAAQSATTQLSVFATTPTAPTLTAPANAATNQPARPTFAWTGSNTETYTLQIATDAAFTNIVFTQSATGTSTTPNVDLVSNTTFYWRVMPTNACGTGAASPTFAFTTAPLPGDCSKGTTAQTVYSYGFESGLSGWSSHNGGIGVNTWTDNTASVHSGAHSWQATESPTASDQRFVSPQIALPSGQLPLTLQFWTKWNLEQASGTACFDGGILEVSTDGITWTQISSASLLTDPYTGPIASNYQNPLGNLQGWCGVQDWHKSVVDIASYAGQNVQFRYRLGTDNSQGEPGWWLDDVKVQSCVASVGHTVTPGAGTNGSISPSTPVQVSDGGTTRFTVTPALGYTIGTVSGCGGSLAGNVYTTAPVTADCTVNASFNAVQPRDLGISISDGRAYAQYGAALTYTVTVSNPTLNPISSASISSVFPAQLNINQANWTCLGGPGATCTASGTGALSDSGIVVPAAGSVSWLVTAPVLPNAVGSDVVYTVNVSSAGDPNPANNTASDDDILVLFRSGFDPGNDGGNIPQQ</sequence>
<evidence type="ECO:0000259" key="2">
    <source>
        <dbReference type="Pfam" id="PF01345"/>
    </source>
</evidence>
<name>A0ABP3TSE7_9GAMM</name>
<dbReference type="InterPro" id="IPR013783">
    <property type="entry name" value="Ig-like_fold"/>
</dbReference>
<feature type="domain" description="DUF11" evidence="2">
    <location>
        <begin position="993"/>
        <end position="1113"/>
    </location>
</feature>
<organism evidence="3 4">
    <name type="scientific">Dokdonella soli</name>
    <dbReference type="NCBI Taxonomy" id="529810"/>
    <lineage>
        <taxon>Bacteria</taxon>
        <taxon>Pseudomonadati</taxon>
        <taxon>Pseudomonadota</taxon>
        <taxon>Gammaproteobacteria</taxon>
        <taxon>Lysobacterales</taxon>
        <taxon>Rhodanobacteraceae</taxon>
        <taxon>Dokdonella</taxon>
    </lineage>
</organism>